<comment type="caution">
    <text evidence="2">The sequence shown here is derived from an EMBL/GenBank/DDBJ whole genome shotgun (WGS) entry which is preliminary data.</text>
</comment>
<evidence type="ECO:0000313" key="3">
    <source>
        <dbReference type="Proteomes" id="UP000292003"/>
    </source>
</evidence>
<dbReference type="InterPro" id="IPR036894">
    <property type="entry name" value="YbaB-like_sf"/>
</dbReference>
<reference evidence="2 3" key="1">
    <citation type="submission" date="2019-02" db="EMBL/GenBank/DDBJ databases">
        <title>Draft genome sequence of Amycolatopsis sp. 8-3EHSu isolated from roots of Suaeda maritima.</title>
        <authorList>
            <person name="Duangmal K."/>
            <person name="Chantavorakit T."/>
        </authorList>
    </citation>
    <scope>NUCLEOTIDE SEQUENCE [LARGE SCALE GENOMIC DNA]</scope>
    <source>
        <strain evidence="2 3">8-3EHSu</strain>
    </source>
</reference>
<evidence type="ECO:0000256" key="1">
    <source>
        <dbReference type="SAM" id="MobiDB-lite"/>
    </source>
</evidence>
<dbReference type="EMBL" id="SFCC01000004">
    <property type="protein sequence ID" value="RZQ64151.1"/>
    <property type="molecule type" value="Genomic_DNA"/>
</dbReference>
<feature type="region of interest" description="Disordered" evidence="1">
    <location>
        <begin position="1"/>
        <end position="26"/>
    </location>
</feature>
<dbReference type="InterPro" id="IPR004401">
    <property type="entry name" value="YbaB/EbfC"/>
</dbReference>
<evidence type="ECO:0000313" key="2">
    <source>
        <dbReference type="EMBL" id="RZQ64151.1"/>
    </source>
</evidence>
<accession>A0A4Q7J8V5</accession>
<gene>
    <name evidence="2" type="ORF">EWH70_09145</name>
</gene>
<proteinExistence type="predicted"/>
<feature type="compositionally biased region" description="Basic and acidic residues" evidence="1">
    <location>
        <begin position="91"/>
        <end position="101"/>
    </location>
</feature>
<dbReference type="OrthoDB" id="3630067at2"/>
<organism evidence="2 3">
    <name type="scientific">Amycolatopsis suaedae</name>
    <dbReference type="NCBI Taxonomy" id="2510978"/>
    <lineage>
        <taxon>Bacteria</taxon>
        <taxon>Bacillati</taxon>
        <taxon>Actinomycetota</taxon>
        <taxon>Actinomycetes</taxon>
        <taxon>Pseudonocardiales</taxon>
        <taxon>Pseudonocardiaceae</taxon>
        <taxon>Amycolatopsis</taxon>
    </lineage>
</organism>
<sequence length="122" mass="12809">MTRDHEELIADSAKTTPKAPPSGPTALYHELGQVEATATSADESVTVVAGPGGTIKDIQLTGDAFDLPADELVGTLLNTVHEAATESVRRQAELVDEHTGDRAMPPGSLRGLRPAGEDNRPE</sequence>
<dbReference type="Proteomes" id="UP000292003">
    <property type="component" value="Unassembled WGS sequence"/>
</dbReference>
<feature type="region of interest" description="Disordered" evidence="1">
    <location>
        <begin position="91"/>
        <end position="122"/>
    </location>
</feature>
<dbReference type="SUPFAM" id="SSF82607">
    <property type="entry name" value="YbaB-like"/>
    <property type="match status" value="1"/>
</dbReference>
<dbReference type="GO" id="GO:0003677">
    <property type="term" value="F:DNA binding"/>
    <property type="evidence" value="ECO:0007669"/>
    <property type="project" value="UniProtKB-KW"/>
</dbReference>
<name>A0A4Q7J8V5_9PSEU</name>
<protein>
    <submittedName>
        <fullName evidence="2">YbaB/EbfC family DNA-binding protein</fullName>
    </submittedName>
</protein>
<keyword evidence="2" id="KW-0238">DNA-binding</keyword>
<dbReference type="AlphaFoldDB" id="A0A4Q7J8V5"/>
<keyword evidence="3" id="KW-1185">Reference proteome</keyword>
<dbReference type="Gene3D" id="3.30.1310.10">
    <property type="entry name" value="Nucleoid-associated protein YbaB-like domain"/>
    <property type="match status" value="1"/>
</dbReference>
<dbReference type="RefSeq" id="WP_130474863.1">
    <property type="nucleotide sequence ID" value="NZ_SFCC01000004.1"/>
</dbReference>
<dbReference type="Pfam" id="PF02575">
    <property type="entry name" value="YbaB_DNA_bd"/>
    <property type="match status" value="1"/>
</dbReference>